<dbReference type="RefSeq" id="XP_015661027.1">
    <property type="nucleotide sequence ID" value="XM_015801020.1"/>
</dbReference>
<dbReference type="GeneID" id="26903907"/>
<dbReference type="Proteomes" id="UP000037923">
    <property type="component" value="Unassembled WGS sequence"/>
</dbReference>
<sequence length="355" mass="40716">MSTAYLDELLRKNARLIRKVYTRASFVEYELDRLRGLRVGLALADAPSRKRRRSSEQVLHSTSPCEPQNQTAELSPAFVVALKAEVQKHRGRGASFRLHNKADWEDVAAALHDAGHHSWTPYELLTAFKKLGSASRVLTTAEIQTLCQLVREKGYDWPAICNGLWQRFGHELQPFDVAQQYRSCMRCAFVQARLTSSQLAALLDGDSVSAQHRDYDQLSVEANRFVANKSLQVDPRCVQKEMDALAFARYVPDRYRLFWKVANLLYRLPLPYPCRLDTFHHKMPLCYQQLSVEDLSRCLECTVEELRKKVVDHLLSLSRSPDTLNFEECSKRLFGNSTAARVIYQIAEELHERGS</sequence>
<gene>
    <name evidence="1" type="ORF">ABB37_03616</name>
</gene>
<dbReference type="OMA" id="CAFVENR"/>
<dbReference type="AlphaFoldDB" id="A0A0M9G5I3"/>
<dbReference type="RefSeq" id="XP_015661028.1">
    <property type="nucleotide sequence ID" value="XM_015801021.1"/>
</dbReference>
<proteinExistence type="predicted"/>
<dbReference type="EMBL" id="LGTL01000005">
    <property type="protein sequence ID" value="KPA82588.1"/>
    <property type="molecule type" value="Genomic_DNA"/>
</dbReference>
<dbReference type="VEuPathDB" id="TriTrypDB:LpyrH10_05_4760"/>
<keyword evidence="2" id="KW-1185">Reference proteome</keyword>
<protein>
    <submittedName>
        <fullName evidence="1">Uncharacterized protein</fullName>
    </submittedName>
</protein>
<organism evidence="1 2">
    <name type="scientific">Leptomonas pyrrhocoris</name>
    <name type="common">Firebug parasite</name>
    <dbReference type="NCBI Taxonomy" id="157538"/>
    <lineage>
        <taxon>Eukaryota</taxon>
        <taxon>Discoba</taxon>
        <taxon>Euglenozoa</taxon>
        <taxon>Kinetoplastea</taxon>
        <taxon>Metakinetoplastina</taxon>
        <taxon>Trypanosomatida</taxon>
        <taxon>Trypanosomatidae</taxon>
        <taxon>Leishmaniinae</taxon>
        <taxon>Leptomonas</taxon>
    </lineage>
</organism>
<reference evidence="1 2" key="1">
    <citation type="submission" date="2015-07" db="EMBL/GenBank/DDBJ databases">
        <title>High-quality genome of monoxenous trypanosomatid Leptomonas pyrrhocoris.</title>
        <authorList>
            <person name="Flegontov P."/>
            <person name="Butenko A."/>
            <person name="Firsov S."/>
            <person name="Vlcek C."/>
            <person name="Logacheva M.D."/>
            <person name="Field M."/>
            <person name="Filatov D."/>
            <person name="Flegontova O."/>
            <person name="Gerasimov E."/>
            <person name="Jackson A.P."/>
            <person name="Kelly S."/>
            <person name="Opperdoes F."/>
            <person name="O'Reilly A."/>
            <person name="Votypka J."/>
            <person name="Yurchenko V."/>
            <person name="Lukes J."/>
        </authorList>
    </citation>
    <scope>NUCLEOTIDE SEQUENCE [LARGE SCALE GENOMIC DNA]</scope>
    <source>
        <strain evidence="1">H10</strain>
    </source>
</reference>
<comment type="caution">
    <text evidence="1">The sequence shown here is derived from an EMBL/GenBank/DDBJ whole genome shotgun (WGS) entry which is preliminary data.</text>
</comment>
<dbReference type="EMBL" id="LGTL01000005">
    <property type="protein sequence ID" value="KPA82589.1"/>
    <property type="molecule type" value="Genomic_DNA"/>
</dbReference>
<accession>A0A0M9G5I3</accession>
<evidence type="ECO:0000313" key="2">
    <source>
        <dbReference type="Proteomes" id="UP000037923"/>
    </source>
</evidence>
<evidence type="ECO:0000313" key="1">
    <source>
        <dbReference type="EMBL" id="KPA82589.1"/>
    </source>
</evidence>
<dbReference type="OrthoDB" id="271970at2759"/>
<name>A0A0M9G5I3_LEPPY</name>